<feature type="region of interest" description="Disordered" evidence="1">
    <location>
        <begin position="80"/>
        <end position="130"/>
    </location>
</feature>
<dbReference type="Proteomes" id="UP000027138">
    <property type="component" value="Unassembled WGS sequence"/>
</dbReference>
<reference evidence="2 3" key="1">
    <citation type="journal article" date="2014" name="PLoS ONE">
        <title>Global Analysis of Gene Expression Profiles in Physic Nut (Jatropha curcas L.) Seedlings Exposed to Salt Stress.</title>
        <authorList>
            <person name="Zhang L."/>
            <person name="Zhang C."/>
            <person name="Wu P."/>
            <person name="Chen Y."/>
            <person name="Li M."/>
            <person name="Jiang H."/>
            <person name="Wu G."/>
        </authorList>
    </citation>
    <scope>NUCLEOTIDE SEQUENCE [LARGE SCALE GENOMIC DNA]</scope>
    <source>
        <strain evidence="3">cv. GZQX0401</strain>
        <tissue evidence="2">Young leaves</tissue>
    </source>
</reference>
<accession>A0A067KFZ0</accession>
<proteinExistence type="predicted"/>
<evidence type="ECO:0000313" key="2">
    <source>
        <dbReference type="EMBL" id="KDP30719.1"/>
    </source>
</evidence>
<protein>
    <submittedName>
        <fullName evidence="2">Uncharacterized protein</fullName>
    </submittedName>
</protein>
<dbReference type="AlphaFoldDB" id="A0A067KFZ0"/>
<sequence>MTGHRFNQIVASRLDSFGFTGGPRRDISLDHQAHTTGGHPAGYHQIQIIMCAPNKRPHCGFHIIRVIRCTRGRRSPHTWPMGIPIGNRTTIPRSARQGDHSVSLGLDGVSPVTGPPPPHGGRKIPNNPETCKNSTTRLEISWGTQIMHQFVESVAHLAGEGLDSMRRSHRSSWFHHSPLETRFNRGKNVCVATRKQFCPSSVCTMVENGGFLPEIKEPELLKETAPICVAGGPIGAREGWKMDQRPREVDCHLPCVGWW</sequence>
<gene>
    <name evidence="2" type="ORF">JCGZ_15547</name>
</gene>
<keyword evidence="3" id="KW-1185">Reference proteome</keyword>
<dbReference type="EMBL" id="KK914645">
    <property type="protein sequence ID" value="KDP30719.1"/>
    <property type="molecule type" value="Genomic_DNA"/>
</dbReference>
<evidence type="ECO:0000313" key="3">
    <source>
        <dbReference type="Proteomes" id="UP000027138"/>
    </source>
</evidence>
<evidence type="ECO:0000256" key="1">
    <source>
        <dbReference type="SAM" id="MobiDB-lite"/>
    </source>
</evidence>
<name>A0A067KFZ0_JATCU</name>
<organism evidence="2 3">
    <name type="scientific">Jatropha curcas</name>
    <name type="common">Barbados nut</name>
    <dbReference type="NCBI Taxonomy" id="180498"/>
    <lineage>
        <taxon>Eukaryota</taxon>
        <taxon>Viridiplantae</taxon>
        <taxon>Streptophyta</taxon>
        <taxon>Embryophyta</taxon>
        <taxon>Tracheophyta</taxon>
        <taxon>Spermatophyta</taxon>
        <taxon>Magnoliopsida</taxon>
        <taxon>eudicotyledons</taxon>
        <taxon>Gunneridae</taxon>
        <taxon>Pentapetalae</taxon>
        <taxon>rosids</taxon>
        <taxon>fabids</taxon>
        <taxon>Malpighiales</taxon>
        <taxon>Euphorbiaceae</taxon>
        <taxon>Crotonoideae</taxon>
        <taxon>Jatropheae</taxon>
        <taxon>Jatropha</taxon>
    </lineage>
</organism>